<dbReference type="RefSeq" id="WP_144350721.1">
    <property type="nucleotide sequence ID" value="NZ_CP036259.1"/>
</dbReference>
<name>A0A517DV08_9FIRM</name>
<protein>
    <submittedName>
        <fullName evidence="1">Uncharacterized protein</fullName>
    </submittedName>
</protein>
<keyword evidence="2" id="KW-1185">Reference proteome</keyword>
<sequence>MKNIINLSVLPKEGDKIMQALAADNMVVARSKNDFLYILEFDDQFHLFSHSPDSPQGGQKRFSKDEKYTAIIRNLAKLADSLFSVEFDKNFNIYGVMSSAEAGIVAMFPGNDRDADGDIEFSCPQPGKAGQ</sequence>
<evidence type="ECO:0000313" key="2">
    <source>
        <dbReference type="Proteomes" id="UP000320776"/>
    </source>
</evidence>
<evidence type="ECO:0000313" key="1">
    <source>
        <dbReference type="EMBL" id="QDR81194.1"/>
    </source>
</evidence>
<accession>A0A517DV08</accession>
<dbReference type="EMBL" id="CP036259">
    <property type="protein sequence ID" value="QDR81194.1"/>
    <property type="molecule type" value="Genomic_DNA"/>
</dbReference>
<proteinExistence type="predicted"/>
<dbReference type="KEGG" id="sted:SPTER_25680"/>
<dbReference type="Proteomes" id="UP000320776">
    <property type="component" value="Chromosome"/>
</dbReference>
<dbReference type="OrthoDB" id="3034837at2"/>
<reference evidence="1 2" key="1">
    <citation type="submission" date="2019-02" db="EMBL/GenBank/DDBJ databases">
        <title>Closed genome of Sporomusa termitida DSM 4440.</title>
        <authorList>
            <person name="Poehlein A."/>
            <person name="Daniel R."/>
        </authorList>
    </citation>
    <scope>NUCLEOTIDE SEQUENCE [LARGE SCALE GENOMIC DNA]</scope>
    <source>
        <strain evidence="1 2">DSM 4440</strain>
    </source>
</reference>
<organism evidence="1 2">
    <name type="scientific">Sporomusa termitida</name>
    <dbReference type="NCBI Taxonomy" id="2377"/>
    <lineage>
        <taxon>Bacteria</taxon>
        <taxon>Bacillati</taxon>
        <taxon>Bacillota</taxon>
        <taxon>Negativicutes</taxon>
        <taxon>Selenomonadales</taxon>
        <taxon>Sporomusaceae</taxon>
        <taxon>Sporomusa</taxon>
    </lineage>
</organism>
<gene>
    <name evidence="1" type="ORF">SPTER_25680</name>
</gene>
<dbReference type="AlphaFoldDB" id="A0A517DV08"/>